<organism evidence="1 2">
    <name type="scientific">Candidatus Roizmanbacteria bacterium RIFCSPLOWO2_02_FULL_36_11</name>
    <dbReference type="NCBI Taxonomy" id="1802071"/>
    <lineage>
        <taxon>Bacteria</taxon>
        <taxon>Candidatus Roizmaniibacteriota</taxon>
    </lineage>
</organism>
<evidence type="ECO:0008006" key="3">
    <source>
        <dbReference type="Google" id="ProtNLM"/>
    </source>
</evidence>
<protein>
    <recommendedName>
        <fullName evidence="3">Type II secretion system protein GspG C-terminal domain-containing protein</fullName>
    </recommendedName>
</protein>
<dbReference type="InterPro" id="IPR045584">
    <property type="entry name" value="Pilin-like"/>
</dbReference>
<dbReference type="Pfam" id="PF07963">
    <property type="entry name" value="N_methyl"/>
    <property type="match status" value="1"/>
</dbReference>
<dbReference type="Gene3D" id="3.30.700.10">
    <property type="entry name" value="Glycoprotein, Type 4 Pilin"/>
    <property type="match status" value="1"/>
</dbReference>
<dbReference type="PROSITE" id="PS00409">
    <property type="entry name" value="PROKAR_NTER_METHYL"/>
    <property type="match status" value="1"/>
</dbReference>
<evidence type="ECO:0000313" key="1">
    <source>
        <dbReference type="EMBL" id="OGK53154.1"/>
    </source>
</evidence>
<dbReference type="EMBL" id="MGAV01000024">
    <property type="protein sequence ID" value="OGK53154.1"/>
    <property type="molecule type" value="Genomic_DNA"/>
</dbReference>
<dbReference type="SUPFAM" id="SSF54523">
    <property type="entry name" value="Pili subunits"/>
    <property type="match status" value="1"/>
</dbReference>
<dbReference type="NCBIfam" id="TIGR02532">
    <property type="entry name" value="IV_pilin_GFxxxE"/>
    <property type="match status" value="1"/>
</dbReference>
<dbReference type="AlphaFoldDB" id="A0A1F7JC19"/>
<sequence length="173" mass="18524">MKKKFLHGFTLIELLIVIALLGALAVGLLAALDPFEQLKKGNDTSVRNLVSEVHGSVIRYYALKSLMPYCDDAACTADTLPSGDTLTTVVMSTAVSSIVTTGELKSNFQSLAGNNLQRVFATGTSDSIRVCFQPTSKSFRCDPNTKYDVYGVDDATCPGAACGTSTTCYWCVQ</sequence>
<dbReference type="InterPro" id="IPR012902">
    <property type="entry name" value="N_methyl_site"/>
</dbReference>
<name>A0A1F7JC19_9BACT</name>
<evidence type="ECO:0000313" key="2">
    <source>
        <dbReference type="Proteomes" id="UP000177418"/>
    </source>
</evidence>
<reference evidence="1 2" key="1">
    <citation type="journal article" date="2016" name="Nat. Commun.">
        <title>Thousands of microbial genomes shed light on interconnected biogeochemical processes in an aquifer system.</title>
        <authorList>
            <person name="Anantharaman K."/>
            <person name="Brown C.T."/>
            <person name="Hug L.A."/>
            <person name="Sharon I."/>
            <person name="Castelle C.J."/>
            <person name="Probst A.J."/>
            <person name="Thomas B.C."/>
            <person name="Singh A."/>
            <person name="Wilkins M.J."/>
            <person name="Karaoz U."/>
            <person name="Brodie E.L."/>
            <person name="Williams K.H."/>
            <person name="Hubbard S.S."/>
            <person name="Banfield J.F."/>
        </authorList>
    </citation>
    <scope>NUCLEOTIDE SEQUENCE [LARGE SCALE GENOMIC DNA]</scope>
</reference>
<comment type="caution">
    <text evidence="1">The sequence shown here is derived from an EMBL/GenBank/DDBJ whole genome shotgun (WGS) entry which is preliminary data.</text>
</comment>
<gene>
    <name evidence="1" type="ORF">A3H78_02110</name>
</gene>
<proteinExistence type="predicted"/>
<dbReference type="Proteomes" id="UP000177418">
    <property type="component" value="Unassembled WGS sequence"/>
</dbReference>
<accession>A0A1F7JC19</accession>